<accession>A0A843XPM8</accession>
<evidence type="ECO:0000313" key="2">
    <source>
        <dbReference type="Proteomes" id="UP000652761"/>
    </source>
</evidence>
<proteinExistence type="predicted"/>
<protein>
    <submittedName>
        <fullName evidence="1">Uncharacterized protein</fullName>
    </submittedName>
</protein>
<reference evidence="1" key="1">
    <citation type="submission" date="2017-07" db="EMBL/GenBank/DDBJ databases">
        <title>Taro Niue Genome Assembly and Annotation.</title>
        <authorList>
            <person name="Atibalentja N."/>
            <person name="Keating K."/>
            <person name="Fields C.J."/>
        </authorList>
    </citation>
    <scope>NUCLEOTIDE SEQUENCE</scope>
    <source>
        <strain evidence="1">Niue_2</strain>
        <tissue evidence="1">Leaf</tissue>
    </source>
</reference>
<comment type="caution">
    <text evidence="1">The sequence shown here is derived from an EMBL/GenBank/DDBJ whole genome shotgun (WGS) entry which is preliminary data.</text>
</comment>
<gene>
    <name evidence="1" type="ORF">Taro_054303</name>
</gene>
<name>A0A843XPM8_COLES</name>
<feature type="non-terminal residue" evidence="1">
    <location>
        <position position="1"/>
    </location>
</feature>
<dbReference type="EMBL" id="NMUH01010795">
    <property type="protein sequence ID" value="MQM21266.1"/>
    <property type="molecule type" value="Genomic_DNA"/>
</dbReference>
<dbReference type="Proteomes" id="UP000652761">
    <property type="component" value="Unassembled WGS sequence"/>
</dbReference>
<evidence type="ECO:0000313" key="1">
    <source>
        <dbReference type="EMBL" id="MQM21266.1"/>
    </source>
</evidence>
<organism evidence="1 2">
    <name type="scientific">Colocasia esculenta</name>
    <name type="common">Wild taro</name>
    <name type="synonym">Arum esculentum</name>
    <dbReference type="NCBI Taxonomy" id="4460"/>
    <lineage>
        <taxon>Eukaryota</taxon>
        <taxon>Viridiplantae</taxon>
        <taxon>Streptophyta</taxon>
        <taxon>Embryophyta</taxon>
        <taxon>Tracheophyta</taxon>
        <taxon>Spermatophyta</taxon>
        <taxon>Magnoliopsida</taxon>
        <taxon>Liliopsida</taxon>
        <taxon>Araceae</taxon>
        <taxon>Aroideae</taxon>
        <taxon>Colocasieae</taxon>
        <taxon>Colocasia</taxon>
    </lineage>
</organism>
<sequence>DHDHVLAEAAADATATTRTVPSATADIAPAGVEDWAQSTHWFTVYECDCDERRVMNATALGVAFLKPLFGGRRLHARRVSRVGRLTDIGLGKATTSYIVFRRFGVLEQFFSHCEDVAWSGGDAVPWLVCVFFAKTYWSPASPVFPVPHFRELVPESLRVPGMGLQLGGLQVWCWLVSTVLWLVLVERQLDLSSVTARLRGGTVVLRLYGGVERELGFVEVVWGYRLYGLQRHCDRLVPPAIALVVLCELVLPRGMPQIVRFHGLEDWAQSTHWFTVCKRDSAEHHVLNVKALGATVLKSLFGGHRLHARRVSRVGRLADVNLGKATTSYVAFSSQWRATSRSQLRCAFMQGRPNRAQQALLSQGDVSV</sequence>
<keyword evidence="2" id="KW-1185">Reference proteome</keyword>
<dbReference type="AlphaFoldDB" id="A0A843XPM8"/>